<dbReference type="OrthoDB" id="6182941at2"/>
<proteinExistence type="predicted"/>
<organism evidence="1 2">
    <name type="scientific">Neorhizobium galegae bv. officinalis</name>
    <dbReference type="NCBI Taxonomy" id="323656"/>
    <lineage>
        <taxon>Bacteria</taxon>
        <taxon>Pseudomonadati</taxon>
        <taxon>Pseudomonadota</taxon>
        <taxon>Alphaproteobacteria</taxon>
        <taxon>Hyphomicrobiales</taxon>
        <taxon>Rhizobiaceae</taxon>
        <taxon>Rhizobium/Agrobacterium group</taxon>
        <taxon>Neorhizobium</taxon>
    </lineage>
</organism>
<dbReference type="Proteomes" id="UP000046176">
    <property type="component" value="Unassembled WGS sequence"/>
</dbReference>
<gene>
    <name evidence="1" type="ORF">NGAL_HAMBI1145_29260</name>
</gene>
<dbReference type="EMBL" id="CCRH01000007">
    <property type="protein sequence ID" value="CDZ35601.1"/>
    <property type="molecule type" value="Genomic_DNA"/>
</dbReference>
<protein>
    <submittedName>
        <fullName evidence="1">Uncharacterized protein</fullName>
    </submittedName>
</protein>
<sequence>MRPVMAKIAKHMTWSSPLRVGENRHFPRTWQWLWEASEATRVDDGYGIRLINTRGPVPQWPAGPGDLRVRLDATRL</sequence>
<evidence type="ECO:0000313" key="2">
    <source>
        <dbReference type="Proteomes" id="UP000046176"/>
    </source>
</evidence>
<accession>A0A0T7FKR9</accession>
<name>A0A0T7FKR9_NEOGA</name>
<reference evidence="1 2" key="1">
    <citation type="submission" date="2014-08" db="EMBL/GenBank/DDBJ databases">
        <authorList>
            <person name="Chen Y.-H."/>
        </authorList>
    </citation>
    <scope>NUCLEOTIDE SEQUENCE [LARGE SCALE GENOMIC DNA]</scope>
</reference>
<dbReference type="AlphaFoldDB" id="A0A0T7FKR9"/>
<evidence type="ECO:0000313" key="1">
    <source>
        <dbReference type="EMBL" id="CDZ35601.1"/>
    </source>
</evidence>